<keyword evidence="2" id="KW-1185">Reference proteome</keyword>
<reference evidence="1 2" key="1">
    <citation type="submission" date="2013-08" db="EMBL/GenBank/DDBJ databases">
        <title>The genome sequence of Skermanella stibiiresistens.</title>
        <authorList>
            <person name="Zhu W."/>
            <person name="Wang G."/>
        </authorList>
    </citation>
    <scope>NUCLEOTIDE SEQUENCE [LARGE SCALE GENOMIC DNA]</scope>
    <source>
        <strain evidence="1 2">SB22</strain>
    </source>
</reference>
<dbReference type="Proteomes" id="UP000019486">
    <property type="component" value="Unassembled WGS sequence"/>
</dbReference>
<dbReference type="Gene3D" id="3.40.50.410">
    <property type="entry name" value="von Willebrand factor, type A domain"/>
    <property type="match status" value="1"/>
</dbReference>
<name>W9GX01_9PROT</name>
<protein>
    <recommendedName>
        <fullName evidence="3">VWFA domain-containing protein</fullName>
    </recommendedName>
</protein>
<sequence>MHSAGVARNGPELALEGSRMVARKWFAVVPLTASMLVAPIPAALAQVPVDLELVLAVDVSGSINDEDAALQRGGYARAVTDKRVIEAIQAGTLGRIAVTYVEWADDQLQRTVVDWRVVDGPATAKAFSKALAGGPTVTEARTSISALIDHCLGLFADNGFDGTRQVIDISGDGENNVGRPVTLARDDAIRAGVTINGLPILRAGLLPWAEDRDRRRHLDVYYQDNVIGGPGAFVVVVKDAHGFADAIIAKLLKEIAALPELMP</sequence>
<evidence type="ECO:0008006" key="3">
    <source>
        <dbReference type="Google" id="ProtNLM"/>
    </source>
</evidence>
<proteinExistence type="predicted"/>
<accession>W9GX01</accession>
<gene>
    <name evidence="1" type="ORF">N825_22010</name>
</gene>
<dbReference type="EMBL" id="AVFL01000032">
    <property type="protein sequence ID" value="EWY36987.1"/>
    <property type="molecule type" value="Genomic_DNA"/>
</dbReference>
<dbReference type="SUPFAM" id="SSF53300">
    <property type="entry name" value="vWA-like"/>
    <property type="match status" value="1"/>
</dbReference>
<dbReference type="AlphaFoldDB" id="W9GX01"/>
<evidence type="ECO:0000313" key="2">
    <source>
        <dbReference type="Proteomes" id="UP000019486"/>
    </source>
</evidence>
<comment type="caution">
    <text evidence="1">The sequence shown here is derived from an EMBL/GenBank/DDBJ whole genome shotgun (WGS) entry which is preliminary data.</text>
</comment>
<dbReference type="Pfam" id="PF06707">
    <property type="entry name" value="DUF1194"/>
    <property type="match status" value="1"/>
</dbReference>
<dbReference type="STRING" id="1385369.N825_22010"/>
<organism evidence="1 2">
    <name type="scientific">Skermanella stibiiresistens SB22</name>
    <dbReference type="NCBI Taxonomy" id="1385369"/>
    <lineage>
        <taxon>Bacteria</taxon>
        <taxon>Pseudomonadati</taxon>
        <taxon>Pseudomonadota</taxon>
        <taxon>Alphaproteobacteria</taxon>
        <taxon>Rhodospirillales</taxon>
        <taxon>Azospirillaceae</taxon>
        <taxon>Skermanella</taxon>
    </lineage>
</organism>
<dbReference type="InterPro" id="IPR036465">
    <property type="entry name" value="vWFA_dom_sf"/>
</dbReference>
<dbReference type="InterPro" id="IPR010607">
    <property type="entry name" value="DUF1194"/>
</dbReference>
<evidence type="ECO:0000313" key="1">
    <source>
        <dbReference type="EMBL" id="EWY36987.1"/>
    </source>
</evidence>